<accession>A0AAV7XID3</accession>
<name>A0AAV7XID3_9NEOP</name>
<comment type="caution">
    <text evidence="8">The sequence shown here is derived from an EMBL/GenBank/DDBJ whole genome shotgun (WGS) entry which is preliminary data.</text>
</comment>
<evidence type="ECO:0000256" key="3">
    <source>
        <dbReference type="ARBA" id="ARBA00023015"/>
    </source>
</evidence>
<dbReference type="PANTHER" id="PTHR23098:SF23">
    <property type="entry name" value="MYB-RELATED TRANSCRIPTION FACTOR, PARTNER OF PROFILIN-LIKE ISOFORM X2-RELATED"/>
    <property type="match status" value="1"/>
</dbReference>
<evidence type="ECO:0000313" key="9">
    <source>
        <dbReference type="Proteomes" id="UP001075354"/>
    </source>
</evidence>
<dbReference type="EMBL" id="JAPTSV010000008">
    <property type="protein sequence ID" value="KAJ1525508.1"/>
    <property type="molecule type" value="Genomic_DNA"/>
</dbReference>
<evidence type="ECO:0000256" key="2">
    <source>
        <dbReference type="ARBA" id="ARBA00016807"/>
    </source>
</evidence>
<comment type="subunit">
    <text evidence="1">Self-associates forming complexes of several hundred monomers.</text>
</comment>
<proteinExistence type="predicted"/>
<feature type="region of interest" description="Disordered" evidence="6">
    <location>
        <begin position="180"/>
        <end position="229"/>
    </location>
</feature>
<dbReference type="PANTHER" id="PTHR23098">
    <property type="entry name" value="AGAP001331-PA-RELATED"/>
    <property type="match status" value="1"/>
</dbReference>
<dbReference type="Proteomes" id="UP001075354">
    <property type="component" value="Chromosome 8"/>
</dbReference>
<comment type="function">
    <text evidence="5">Involved in transvection phenomena (= synapsis-dependent gene expression), where the synaptic pairing of chromosomes carrying genes with which zeste interacts influences the expression of these genes. Zeste binds to DNA and stimulates transcription from a nearby promoter.</text>
</comment>
<evidence type="ECO:0000256" key="5">
    <source>
        <dbReference type="ARBA" id="ARBA00025466"/>
    </source>
</evidence>
<keyword evidence="3" id="KW-0805">Transcription regulation</keyword>
<feature type="domain" description="Myb/SANT-like DNA-binding" evidence="7">
    <location>
        <begin position="11"/>
        <end position="85"/>
    </location>
</feature>
<dbReference type="AlphaFoldDB" id="A0AAV7XID3"/>
<evidence type="ECO:0000313" key="8">
    <source>
        <dbReference type="EMBL" id="KAJ1525508.1"/>
    </source>
</evidence>
<dbReference type="Pfam" id="PF13873">
    <property type="entry name" value="Myb_DNA-bind_5"/>
    <property type="match status" value="1"/>
</dbReference>
<organism evidence="8 9">
    <name type="scientific">Megalurothrips usitatus</name>
    <name type="common">bean blossom thrips</name>
    <dbReference type="NCBI Taxonomy" id="439358"/>
    <lineage>
        <taxon>Eukaryota</taxon>
        <taxon>Metazoa</taxon>
        <taxon>Ecdysozoa</taxon>
        <taxon>Arthropoda</taxon>
        <taxon>Hexapoda</taxon>
        <taxon>Insecta</taxon>
        <taxon>Pterygota</taxon>
        <taxon>Neoptera</taxon>
        <taxon>Paraneoptera</taxon>
        <taxon>Thysanoptera</taxon>
        <taxon>Terebrantia</taxon>
        <taxon>Thripoidea</taxon>
        <taxon>Thripidae</taxon>
        <taxon>Megalurothrips</taxon>
    </lineage>
</organism>
<reference evidence="8" key="1">
    <citation type="submission" date="2022-12" db="EMBL/GenBank/DDBJ databases">
        <title>Chromosome-level genome assembly of the bean flower thrips Megalurothrips usitatus.</title>
        <authorList>
            <person name="Ma L."/>
            <person name="Liu Q."/>
            <person name="Li H."/>
            <person name="Cai W."/>
        </authorList>
    </citation>
    <scope>NUCLEOTIDE SEQUENCE</scope>
    <source>
        <strain evidence="8">Cailab_2022a</strain>
    </source>
</reference>
<protein>
    <recommendedName>
        <fullName evidence="2">Regulatory protein zeste</fullName>
    </recommendedName>
</protein>
<keyword evidence="4" id="KW-0804">Transcription</keyword>
<sequence length="305" mass="34169">MADAMEDAATQRVTMKQREVMVEFMQENNALATGRFTTADGAKIKARLTRAFSDKMNSVADGATKTPDKWMKCWQDWKSDVKKKTGKIRRHLSGTGGGSACRLHLTPLEEKVLQIMGVTGLDTVDPFDAQMEQQQERRENAVEILNPEPSASGSTDVLNLFPLHEVMNVDELINRSSATAVTVPLPEPSPATSDSTDLSVEADHESQRSQRKRKKSEDDSITRSTEAMENLRNSSEALNRLAAIKENRYQLELRKFNMEVAREERLARKEERELELATRTASAIEAMGMAVTAAMQTFQSYLQNK</sequence>
<keyword evidence="9" id="KW-1185">Reference proteome</keyword>
<evidence type="ECO:0000256" key="1">
    <source>
        <dbReference type="ARBA" id="ARBA00011764"/>
    </source>
</evidence>
<dbReference type="GO" id="GO:0005634">
    <property type="term" value="C:nucleus"/>
    <property type="evidence" value="ECO:0007669"/>
    <property type="project" value="TreeGrafter"/>
</dbReference>
<dbReference type="InterPro" id="IPR028002">
    <property type="entry name" value="Myb_DNA-bind_5"/>
</dbReference>
<gene>
    <name evidence="8" type="ORF">ONE63_010316</name>
</gene>
<evidence type="ECO:0000259" key="7">
    <source>
        <dbReference type="Pfam" id="PF13873"/>
    </source>
</evidence>
<evidence type="ECO:0000256" key="4">
    <source>
        <dbReference type="ARBA" id="ARBA00023163"/>
    </source>
</evidence>
<evidence type="ECO:0000256" key="6">
    <source>
        <dbReference type="SAM" id="MobiDB-lite"/>
    </source>
</evidence>